<sequence length="121" mass="14537">MNPAEEYINNKPEPYRAVMLHLQFLIESNFPEMQLKYKWHMPFYYLDDKTMFCFFNFRKTFVDLGLSYGDRLSNQHGVLMAGEGRKMLRSLRFKNLEDINDTIIIETLQELSVIRKSMKKK</sequence>
<dbReference type="Proteomes" id="UP000239002">
    <property type="component" value="Unassembled WGS sequence"/>
</dbReference>
<dbReference type="Pfam" id="PF08818">
    <property type="entry name" value="DUF1801"/>
    <property type="match status" value="1"/>
</dbReference>
<evidence type="ECO:0000259" key="1">
    <source>
        <dbReference type="Pfam" id="PF08818"/>
    </source>
</evidence>
<keyword evidence="3" id="KW-1185">Reference proteome</keyword>
<dbReference type="OrthoDB" id="670608at2"/>
<organism evidence="2 3">
    <name type="scientific">Nonlabens xylanidelens</name>
    <dbReference type="NCBI Taxonomy" id="191564"/>
    <lineage>
        <taxon>Bacteria</taxon>
        <taxon>Pseudomonadati</taxon>
        <taxon>Bacteroidota</taxon>
        <taxon>Flavobacteriia</taxon>
        <taxon>Flavobacteriales</taxon>
        <taxon>Flavobacteriaceae</taxon>
        <taxon>Nonlabens</taxon>
    </lineage>
</organism>
<evidence type="ECO:0000313" key="2">
    <source>
        <dbReference type="EMBL" id="PPK93003.1"/>
    </source>
</evidence>
<dbReference type="Gene3D" id="3.90.1150.200">
    <property type="match status" value="1"/>
</dbReference>
<accession>A0A2S6IFM7</accession>
<dbReference type="RefSeq" id="WP_104516447.1">
    <property type="nucleotide sequence ID" value="NZ_MQVW01000020.1"/>
</dbReference>
<dbReference type="InterPro" id="IPR014922">
    <property type="entry name" value="YdhG-like"/>
</dbReference>
<dbReference type="SUPFAM" id="SSF159888">
    <property type="entry name" value="YdhG-like"/>
    <property type="match status" value="1"/>
</dbReference>
<reference evidence="2 3" key="1">
    <citation type="submission" date="2018-02" db="EMBL/GenBank/DDBJ databases">
        <title>Genomic Encyclopedia of Archaeal and Bacterial Type Strains, Phase II (KMG-II): from individual species to whole genera.</title>
        <authorList>
            <person name="Goeker M."/>
        </authorList>
    </citation>
    <scope>NUCLEOTIDE SEQUENCE [LARGE SCALE GENOMIC DNA]</scope>
    <source>
        <strain evidence="2 3">DSM 16809</strain>
    </source>
</reference>
<protein>
    <submittedName>
        <fullName evidence="2">Uncharacterized protein DUF1801</fullName>
    </submittedName>
</protein>
<gene>
    <name evidence="2" type="ORF">LY01_02708</name>
</gene>
<evidence type="ECO:0000313" key="3">
    <source>
        <dbReference type="Proteomes" id="UP000239002"/>
    </source>
</evidence>
<comment type="caution">
    <text evidence="2">The sequence shown here is derived from an EMBL/GenBank/DDBJ whole genome shotgun (WGS) entry which is preliminary data.</text>
</comment>
<dbReference type="AlphaFoldDB" id="A0A2S6IFM7"/>
<dbReference type="EMBL" id="PTJE01000008">
    <property type="protein sequence ID" value="PPK93003.1"/>
    <property type="molecule type" value="Genomic_DNA"/>
</dbReference>
<proteinExistence type="predicted"/>
<feature type="domain" description="YdhG-like" evidence="1">
    <location>
        <begin position="16"/>
        <end position="110"/>
    </location>
</feature>
<name>A0A2S6IFM7_9FLAO</name>